<organism evidence="2 3">
    <name type="scientific">Amycolatopsis suaedae</name>
    <dbReference type="NCBI Taxonomy" id="2510978"/>
    <lineage>
        <taxon>Bacteria</taxon>
        <taxon>Bacillati</taxon>
        <taxon>Actinomycetota</taxon>
        <taxon>Actinomycetes</taxon>
        <taxon>Pseudonocardiales</taxon>
        <taxon>Pseudonocardiaceae</taxon>
        <taxon>Amycolatopsis</taxon>
    </lineage>
</organism>
<dbReference type="RefSeq" id="WP_130476689.1">
    <property type="nucleotide sequence ID" value="NZ_SFCC01000009.1"/>
</dbReference>
<dbReference type="OrthoDB" id="8111537at2"/>
<dbReference type="PANTHER" id="PTHR12277">
    <property type="entry name" value="ALPHA/BETA HYDROLASE DOMAIN-CONTAINING PROTEIN"/>
    <property type="match status" value="1"/>
</dbReference>
<dbReference type="Pfam" id="PF00326">
    <property type="entry name" value="Peptidase_S9"/>
    <property type="match status" value="1"/>
</dbReference>
<dbReference type="InterPro" id="IPR001375">
    <property type="entry name" value="Peptidase_S9_cat"/>
</dbReference>
<proteinExistence type="predicted"/>
<reference evidence="2 3" key="1">
    <citation type="submission" date="2019-02" db="EMBL/GenBank/DDBJ databases">
        <title>Draft genome sequence of Amycolatopsis sp. 8-3EHSu isolated from roots of Suaeda maritima.</title>
        <authorList>
            <person name="Duangmal K."/>
            <person name="Chantavorakit T."/>
        </authorList>
    </citation>
    <scope>NUCLEOTIDE SEQUENCE [LARGE SCALE GENOMIC DNA]</scope>
    <source>
        <strain evidence="2 3">8-3EHSu</strain>
    </source>
</reference>
<name>A0A4Q7J3Z8_9PSEU</name>
<dbReference type="Gene3D" id="3.40.50.1820">
    <property type="entry name" value="alpha/beta hydrolase"/>
    <property type="match status" value="1"/>
</dbReference>
<dbReference type="SUPFAM" id="SSF53474">
    <property type="entry name" value="alpha/beta-Hydrolases"/>
    <property type="match status" value="1"/>
</dbReference>
<dbReference type="PANTHER" id="PTHR12277:SF79">
    <property type="entry name" value="XAA-PRO DIPEPTIDYL-PEPTIDASE-RELATED"/>
    <property type="match status" value="1"/>
</dbReference>
<accession>A0A4Q7J3Z8</accession>
<protein>
    <submittedName>
        <fullName evidence="2">Alpha/beta fold hydrolase</fullName>
    </submittedName>
</protein>
<dbReference type="InterPro" id="IPR029058">
    <property type="entry name" value="AB_hydrolase_fold"/>
</dbReference>
<keyword evidence="2" id="KW-0378">Hydrolase</keyword>
<dbReference type="Proteomes" id="UP000292003">
    <property type="component" value="Unassembled WGS sequence"/>
</dbReference>
<evidence type="ECO:0000259" key="1">
    <source>
        <dbReference type="Pfam" id="PF00326"/>
    </source>
</evidence>
<dbReference type="AlphaFoldDB" id="A0A4Q7J3Z8"/>
<keyword evidence="3" id="KW-1185">Reference proteome</keyword>
<gene>
    <name evidence="2" type="ORF">EWH70_18440</name>
</gene>
<dbReference type="EMBL" id="SFCC01000009">
    <property type="protein sequence ID" value="RZQ62261.1"/>
    <property type="molecule type" value="Genomic_DNA"/>
</dbReference>
<dbReference type="GO" id="GO:0006508">
    <property type="term" value="P:proteolysis"/>
    <property type="evidence" value="ECO:0007669"/>
    <property type="project" value="InterPro"/>
</dbReference>
<evidence type="ECO:0000313" key="3">
    <source>
        <dbReference type="Proteomes" id="UP000292003"/>
    </source>
</evidence>
<feature type="domain" description="Peptidase S9 prolyl oligopeptidase catalytic" evidence="1">
    <location>
        <begin position="205"/>
        <end position="366"/>
    </location>
</feature>
<comment type="caution">
    <text evidence="2">The sequence shown here is derived from an EMBL/GenBank/DDBJ whole genome shotgun (WGS) entry which is preliminary data.</text>
</comment>
<evidence type="ECO:0000313" key="2">
    <source>
        <dbReference type="EMBL" id="RZQ62261.1"/>
    </source>
</evidence>
<dbReference type="GO" id="GO:0008236">
    <property type="term" value="F:serine-type peptidase activity"/>
    <property type="evidence" value="ECO:0007669"/>
    <property type="project" value="InterPro"/>
</dbReference>
<sequence>MRSSFPRRRAIAFAVAAVLGVAGTGFGSGWYYSGEILSASDGGRVSYDEKVLGSTAETITLTPSSETVRPGRFKLLWEGGHHLEMGAIVRNDPDRVERVVLSGTPPPAGTQVAVANRAPTDDPSTIGLEFDEVQVPTELGEAPAWHVPGRGDTWVIKVHGRIHVPGARSEGLRVMPAVHRLSLPILAITYRNDHGAPASPDSFGHLGESEWRDLEAAMEFARTKGARRFILIGWSMGGMIITQLLTKSKLADAVDAVVLDSPALDLRAAVDLEANHRGVPTFLTPLAEMFVDARAGVDFDRMKPVDHPPRVRPPTLLIHGDEDTVVPVESSRALANAAGRLNWPVQYEEFAGAEHTGSWNVDPTRYEDLLVTFLTGSVRR</sequence>